<dbReference type="Gene3D" id="3.90.940.10">
    <property type="match status" value="1"/>
</dbReference>
<evidence type="ECO:0000256" key="8">
    <source>
        <dbReference type="ARBA" id="ARBA00029924"/>
    </source>
</evidence>
<evidence type="ECO:0000256" key="10">
    <source>
        <dbReference type="ARBA" id="ARBA00048552"/>
    </source>
</evidence>
<accession>A0ABZ2C603</accession>
<dbReference type="InterPro" id="IPR036161">
    <property type="entry name" value="RPB6/omega-like_sf"/>
</dbReference>
<sequence>MARVTVEDCILKIPNRFDLVLAAGQRARQIAAGSPLTVSRDNDKNPIVALREIAAGNVHPEELEESLIKGLQHYVEGDMPSDDELMEFLNEEETLKGQFSSSNIKETELALGSEISDDELEEEIDADITTEVILESDE</sequence>
<evidence type="ECO:0000256" key="2">
    <source>
        <dbReference type="ARBA" id="ARBA00012418"/>
    </source>
</evidence>
<dbReference type="GO" id="GO:0000428">
    <property type="term" value="C:DNA-directed RNA polymerase complex"/>
    <property type="evidence" value="ECO:0007669"/>
    <property type="project" value="UniProtKB-KW"/>
</dbReference>
<dbReference type="InterPro" id="IPR003716">
    <property type="entry name" value="DNA-dir_RNA_pol_omega"/>
</dbReference>
<dbReference type="HAMAP" id="MF_00366">
    <property type="entry name" value="RNApol_bact_RpoZ"/>
    <property type="match status" value="1"/>
</dbReference>
<comment type="function">
    <text evidence="11">Promotes RNA polymerase assembly. Latches the N- and C-terminal regions of the beta' subunit thereby facilitating its interaction with the beta and alpha subunits.</text>
</comment>
<gene>
    <name evidence="11" type="primary">rpoZ</name>
    <name evidence="12" type="ORF">Bealeia1_01248</name>
</gene>
<keyword evidence="7 11" id="KW-0804">Transcription</keyword>
<dbReference type="SUPFAM" id="SSF63562">
    <property type="entry name" value="RPB6/omega subunit-like"/>
    <property type="match status" value="1"/>
</dbReference>
<dbReference type="SMART" id="SM01409">
    <property type="entry name" value="RNA_pol_Rpb6"/>
    <property type="match status" value="1"/>
</dbReference>
<evidence type="ECO:0000256" key="1">
    <source>
        <dbReference type="ARBA" id="ARBA00006711"/>
    </source>
</evidence>
<evidence type="ECO:0000256" key="7">
    <source>
        <dbReference type="ARBA" id="ARBA00023163"/>
    </source>
</evidence>
<protein>
    <recommendedName>
        <fullName evidence="3 11">DNA-directed RNA polymerase subunit omega</fullName>
        <shortName evidence="11">RNAP omega subunit</shortName>
        <ecNumber evidence="2 11">2.7.7.6</ecNumber>
    </recommendedName>
    <alternativeName>
        <fullName evidence="9 11">RNA polymerase omega subunit</fullName>
    </alternativeName>
    <alternativeName>
        <fullName evidence="8 11">Transcriptase subunit omega</fullName>
    </alternativeName>
</protein>
<evidence type="ECO:0000256" key="6">
    <source>
        <dbReference type="ARBA" id="ARBA00022695"/>
    </source>
</evidence>
<dbReference type="PANTHER" id="PTHR34476:SF1">
    <property type="entry name" value="DNA-DIRECTED RNA POLYMERASE SUBUNIT OMEGA"/>
    <property type="match status" value="1"/>
</dbReference>
<evidence type="ECO:0000256" key="3">
    <source>
        <dbReference type="ARBA" id="ARBA00013725"/>
    </source>
</evidence>
<dbReference type="EMBL" id="CP133270">
    <property type="protein sequence ID" value="WVX67051.1"/>
    <property type="molecule type" value="Genomic_DNA"/>
</dbReference>
<dbReference type="EC" id="2.7.7.6" evidence="2 11"/>
<reference evidence="12 13" key="1">
    <citation type="journal article" date="2024" name="Environ. Microbiol.">
        <title>Novel evolutionary insights on the interactions of the Holosporales (Alphaproteobacteria) with eukaryotic hosts from comparative genomics.</title>
        <authorList>
            <person name="Giovannini M."/>
            <person name="Petroni G."/>
            <person name="Castelli M."/>
        </authorList>
    </citation>
    <scope>NUCLEOTIDE SEQUENCE [LARGE SCALE GENOMIC DNA]</scope>
    <source>
        <strain evidence="12 13">US_Bl 15I1</strain>
    </source>
</reference>
<proteinExistence type="inferred from homology"/>
<dbReference type="InterPro" id="IPR006110">
    <property type="entry name" value="Pol_omega/Rpo6/RPB6"/>
</dbReference>
<keyword evidence="4 11" id="KW-0240">DNA-directed RNA polymerase</keyword>
<dbReference type="NCBIfam" id="TIGR00690">
    <property type="entry name" value="rpoZ"/>
    <property type="match status" value="1"/>
</dbReference>
<comment type="similarity">
    <text evidence="1 11">Belongs to the RNA polymerase subunit omega family.</text>
</comment>
<dbReference type="Proteomes" id="UP001330434">
    <property type="component" value="Chromosome"/>
</dbReference>
<comment type="catalytic activity">
    <reaction evidence="10 11">
        <text>RNA(n) + a ribonucleoside 5'-triphosphate = RNA(n+1) + diphosphate</text>
        <dbReference type="Rhea" id="RHEA:21248"/>
        <dbReference type="Rhea" id="RHEA-COMP:14527"/>
        <dbReference type="Rhea" id="RHEA-COMP:17342"/>
        <dbReference type="ChEBI" id="CHEBI:33019"/>
        <dbReference type="ChEBI" id="CHEBI:61557"/>
        <dbReference type="ChEBI" id="CHEBI:140395"/>
        <dbReference type="EC" id="2.7.7.6"/>
    </reaction>
</comment>
<evidence type="ECO:0000256" key="9">
    <source>
        <dbReference type="ARBA" id="ARBA00030998"/>
    </source>
</evidence>
<evidence type="ECO:0000256" key="4">
    <source>
        <dbReference type="ARBA" id="ARBA00022478"/>
    </source>
</evidence>
<dbReference type="PANTHER" id="PTHR34476">
    <property type="entry name" value="DNA-DIRECTED RNA POLYMERASE SUBUNIT OMEGA"/>
    <property type="match status" value="1"/>
</dbReference>
<evidence type="ECO:0000313" key="13">
    <source>
        <dbReference type="Proteomes" id="UP001330434"/>
    </source>
</evidence>
<name>A0ABZ2C603_9PROT</name>
<evidence type="ECO:0000256" key="5">
    <source>
        <dbReference type="ARBA" id="ARBA00022679"/>
    </source>
</evidence>
<keyword evidence="6 11" id="KW-0548">Nucleotidyltransferase</keyword>
<comment type="subunit">
    <text evidence="11">The RNAP catalytic core consists of 2 alpha, 1 beta, 1 beta' and 1 omega subunit. When a sigma factor is associated with the core the holoenzyme is formed, which can initiate transcription.</text>
</comment>
<evidence type="ECO:0000256" key="11">
    <source>
        <dbReference type="HAMAP-Rule" id="MF_00366"/>
    </source>
</evidence>
<keyword evidence="13" id="KW-1185">Reference proteome</keyword>
<dbReference type="RefSeq" id="WP_331255849.1">
    <property type="nucleotide sequence ID" value="NZ_CP133270.1"/>
</dbReference>
<keyword evidence="5 11" id="KW-0808">Transferase</keyword>
<organism evidence="12 13">
    <name type="scientific">Candidatus Bealeia paramacronuclearis</name>
    <dbReference type="NCBI Taxonomy" id="1921001"/>
    <lineage>
        <taxon>Bacteria</taxon>
        <taxon>Pseudomonadati</taxon>
        <taxon>Pseudomonadota</taxon>
        <taxon>Alphaproteobacteria</taxon>
        <taxon>Holosporales</taxon>
        <taxon>Holosporaceae</taxon>
        <taxon>Candidatus Bealeia</taxon>
    </lineage>
</organism>
<evidence type="ECO:0000313" key="12">
    <source>
        <dbReference type="EMBL" id="WVX67051.1"/>
    </source>
</evidence>
<dbReference type="Pfam" id="PF01192">
    <property type="entry name" value="RNA_pol_Rpb6"/>
    <property type="match status" value="1"/>
</dbReference>